<protein>
    <submittedName>
        <fullName evidence="2">ATP-binding protein</fullName>
    </submittedName>
</protein>
<dbReference type="Gene3D" id="3.40.50.300">
    <property type="entry name" value="P-loop containing nucleotide triphosphate hydrolases"/>
    <property type="match status" value="1"/>
</dbReference>
<name>A0A4U1C0Z9_9SPHI</name>
<comment type="caution">
    <text evidence="2">The sequence shown here is derived from an EMBL/GenBank/DDBJ whole genome shotgun (WGS) entry which is preliminary data.</text>
</comment>
<evidence type="ECO:0000313" key="3">
    <source>
        <dbReference type="Proteomes" id="UP000308181"/>
    </source>
</evidence>
<dbReference type="GO" id="GO:0005524">
    <property type="term" value="F:ATP binding"/>
    <property type="evidence" value="ECO:0007669"/>
    <property type="project" value="UniProtKB-KW"/>
</dbReference>
<dbReference type="PANTHER" id="PTHR32182">
    <property type="entry name" value="DNA REPLICATION AND REPAIR PROTEIN RECF"/>
    <property type="match status" value="1"/>
</dbReference>
<keyword evidence="2" id="KW-0067">ATP-binding</keyword>
<dbReference type="GO" id="GO:0006302">
    <property type="term" value="P:double-strand break repair"/>
    <property type="evidence" value="ECO:0007669"/>
    <property type="project" value="TreeGrafter"/>
</dbReference>
<dbReference type="InterPro" id="IPR027417">
    <property type="entry name" value="P-loop_NTPase"/>
</dbReference>
<keyword evidence="3" id="KW-1185">Reference proteome</keyword>
<accession>A0A4U1C0Z9</accession>
<feature type="domain" description="Endonuclease GajA/Old nuclease/RecF-like AAA" evidence="1">
    <location>
        <begin position="10"/>
        <end position="372"/>
    </location>
</feature>
<dbReference type="OrthoDB" id="9792800at2"/>
<dbReference type="RefSeq" id="WP_136826034.1">
    <property type="nucleotide sequence ID" value="NZ_SWBP01000002.1"/>
</dbReference>
<sequence>MIIGLFQRHFKIYKGAKYIPFGTNQKEMFNLFIGQNGAGKSSILEALNCYFNNSEFIYHSNEKRSEAFVSPLFLIKKEDLSNYDKKVQQIIPIISDVLLNLSFTSSTNFKPYESFFEQQKFLKEIKDTHYIFTNAFWPQTDNSNQYFITFDNIIKKKIQEIDDFSDDKNYYSAILKFKSDIIKNYSFLYIPVETSIDDFLRLESKGMQDLMSEDVKKRIEKTLNEKLPIKEGRTQKKSILEIINNDLEDFVKEVESTIQEIDKEYDFDKEFKAKTNLTANHLSDVMIETFFSKRKLKKNGKQIKYLSAGERKKALIDIAYSFLIQEKNKDRQIILAIDEPESSLHISMCYDQFSRLEELSSKFNIQLLVTSHWYGSLPIIDRGNLYHIDSEDEEIKINQYSFRNYFEESGNNPSDIQFKSFFDLASAVISSLRIQETNWLIVESEEDKNYILKHISLEKSLKILPVGGCAIVKLLYNYLYTPISQKSEKKELNGKIFCLIDTDFQGVGTKDFLDDHNNGLLKMRRLQIMENSKIELHKIDTDIKYPTEIEEALNSKAFYESLKMTIEDSDNDSIKEIFNKFKYDDESLNSFIKGDNSIIYPDTTAFFEGNPSKEKDKIVEFIDKYKKEICKNYCRIDGIPKPEWINKIEDFFNK</sequence>
<evidence type="ECO:0000313" key="2">
    <source>
        <dbReference type="EMBL" id="TKB99222.1"/>
    </source>
</evidence>
<dbReference type="InterPro" id="IPR041685">
    <property type="entry name" value="AAA_GajA/Old/RecF-like"/>
</dbReference>
<dbReference type="EMBL" id="SWBP01000002">
    <property type="protein sequence ID" value="TKB99222.1"/>
    <property type="molecule type" value="Genomic_DNA"/>
</dbReference>
<dbReference type="AlphaFoldDB" id="A0A4U1C0Z9"/>
<gene>
    <name evidence="2" type="ORF">FA046_08945</name>
</gene>
<dbReference type="SUPFAM" id="SSF52540">
    <property type="entry name" value="P-loop containing nucleoside triphosphate hydrolases"/>
    <property type="match status" value="1"/>
</dbReference>
<keyword evidence="2" id="KW-0547">Nucleotide-binding</keyword>
<dbReference type="Pfam" id="PF13175">
    <property type="entry name" value="AAA_15"/>
    <property type="match status" value="1"/>
</dbReference>
<reference evidence="2 3" key="1">
    <citation type="submission" date="2019-04" db="EMBL/GenBank/DDBJ databases">
        <title>Pedobacter sp. AR-3-17 sp. nov., isolated from Arctic soil.</title>
        <authorList>
            <person name="Dahal R.H."/>
            <person name="Kim D.-U."/>
        </authorList>
    </citation>
    <scope>NUCLEOTIDE SEQUENCE [LARGE SCALE GENOMIC DNA]</scope>
    <source>
        <strain evidence="2 3">AR-3-17</strain>
    </source>
</reference>
<dbReference type="PANTHER" id="PTHR32182:SF22">
    <property type="entry name" value="ATP-DEPENDENT ENDONUCLEASE, OLD FAMILY-RELATED"/>
    <property type="match status" value="1"/>
</dbReference>
<organism evidence="2 3">
    <name type="scientific">Pedobacter cryophilus</name>
    <dbReference type="NCBI Taxonomy" id="2571271"/>
    <lineage>
        <taxon>Bacteria</taxon>
        <taxon>Pseudomonadati</taxon>
        <taxon>Bacteroidota</taxon>
        <taxon>Sphingobacteriia</taxon>
        <taxon>Sphingobacteriales</taxon>
        <taxon>Sphingobacteriaceae</taxon>
        <taxon>Pedobacter</taxon>
    </lineage>
</organism>
<evidence type="ECO:0000259" key="1">
    <source>
        <dbReference type="Pfam" id="PF13175"/>
    </source>
</evidence>
<dbReference type="Proteomes" id="UP000308181">
    <property type="component" value="Unassembled WGS sequence"/>
</dbReference>
<proteinExistence type="predicted"/>
<dbReference type="GO" id="GO:0000731">
    <property type="term" value="P:DNA synthesis involved in DNA repair"/>
    <property type="evidence" value="ECO:0007669"/>
    <property type="project" value="TreeGrafter"/>
</dbReference>